<evidence type="ECO:0000313" key="2">
    <source>
        <dbReference type="EMBL" id="KAB8360856.1"/>
    </source>
</evidence>
<feature type="region of interest" description="Disordered" evidence="1">
    <location>
        <begin position="275"/>
        <end position="296"/>
    </location>
</feature>
<feature type="compositionally biased region" description="Low complexity" evidence="1">
    <location>
        <begin position="225"/>
        <end position="246"/>
    </location>
</feature>
<proteinExistence type="predicted"/>
<dbReference type="EMBL" id="VIBQ01000017">
    <property type="protein sequence ID" value="KAB8360856.1"/>
    <property type="molecule type" value="Genomic_DNA"/>
</dbReference>
<sequence length="296" mass="31519">MRLLGGKRIAGQIQTLRRLARQNPGFAAATSVRWEQGLAEFPGGCYARNNSQGAADAAPMGSSANPSGLAFARRPRLEGVHRKLHGDRPPAGVPSGCIEVYEALITMAADDSRGRRRAGRRRVCEWRIGGLSARLGGVWLAAEAAAEGSARVEIAGVIESRSRISLLWLASTASAGSRYIITRPAGFIDSALSLLLSSSRARLVVEAATRRPVKQLTGGADRKQLSALSLPSPSPPSRRLSSSPARDNCQVSKLSIHGALHWQLARAAVAVRAAPPVPPTRKSRITQLISAPQRRL</sequence>
<evidence type="ECO:0000313" key="3">
    <source>
        <dbReference type="Proteomes" id="UP000327013"/>
    </source>
</evidence>
<protein>
    <submittedName>
        <fullName evidence="2">Uncharacterized protein</fullName>
    </submittedName>
</protein>
<dbReference type="AlphaFoldDB" id="A0A5N6KYX1"/>
<organism evidence="2 3">
    <name type="scientific">Carpinus fangiana</name>
    <dbReference type="NCBI Taxonomy" id="176857"/>
    <lineage>
        <taxon>Eukaryota</taxon>
        <taxon>Viridiplantae</taxon>
        <taxon>Streptophyta</taxon>
        <taxon>Embryophyta</taxon>
        <taxon>Tracheophyta</taxon>
        <taxon>Spermatophyta</taxon>
        <taxon>Magnoliopsida</taxon>
        <taxon>eudicotyledons</taxon>
        <taxon>Gunneridae</taxon>
        <taxon>Pentapetalae</taxon>
        <taxon>rosids</taxon>
        <taxon>fabids</taxon>
        <taxon>Fagales</taxon>
        <taxon>Betulaceae</taxon>
        <taxon>Carpinus</taxon>
    </lineage>
</organism>
<reference evidence="2 3" key="1">
    <citation type="submission" date="2019-06" db="EMBL/GenBank/DDBJ databases">
        <title>A chromosomal-level reference genome of Carpinus fangiana (Coryloideae, Betulaceae).</title>
        <authorList>
            <person name="Yang X."/>
            <person name="Wang Z."/>
            <person name="Zhang L."/>
            <person name="Hao G."/>
            <person name="Liu J."/>
            <person name="Yang Y."/>
        </authorList>
    </citation>
    <scope>NUCLEOTIDE SEQUENCE [LARGE SCALE GENOMIC DNA]</scope>
    <source>
        <strain evidence="2">Cfa_2016G</strain>
        <tissue evidence="2">Leaf</tissue>
    </source>
</reference>
<accession>A0A5N6KYX1</accession>
<dbReference type="Proteomes" id="UP000327013">
    <property type="component" value="Unassembled WGS sequence"/>
</dbReference>
<name>A0A5N6KYX1_9ROSI</name>
<keyword evidence="3" id="KW-1185">Reference proteome</keyword>
<evidence type="ECO:0000256" key="1">
    <source>
        <dbReference type="SAM" id="MobiDB-lite"/>
    </source>
</evidence>
<comment type="caution">
    <text evidence="2">The sequence shown here is derived from an EMBL/GenBank/DDBJ whole genome shotgun (WGS) entry which is preliminary data.</text>
</comment>
<feature type="region of interest" description="Disordered" evidence="1">
    <location>
        <begin position="218"/>
        <end position="246"/>
    </location>
</feature>
<gene>
    <name evidence="2" type="ORF">FH972_024590</name>
</gene>